<comment type="caution">
    <text evidence="5">The sequence shown here is derived from an EMBL/GenBank/DDBJ whole genome shotgun (WGS) entry which is preliminary data.</text>
</comment>
<dbReference type="PANTHER" id="PTHR43877:SF2">
    <property type="entry name" value="AMINOALKYLPHOSPHONATE N-ACETYLTRANSFERASE-RELATED"/>
    <property type="match status" value="1"/>
</dbReference>
<gene>
    <name evidence="5" type="ORF">GCM10009759_77280</name>
</gene>
<keyword evidence="2" id="KW-0012">Acyltransferase</keyword>
<evidence type="ECO:0000313" key="6">
    <source>
        <dbReference type="Proteomes" id="UP001500897"/>
    </source>
</evidence>
<evidence type="ECO:0000256" key="2">
    <source>
        <dbReference type="ARBA" id="ARBA00023315"/>
    </source>
</evidence>
<dbReference type="Pfam" id="PF00583">
    <property type="entry name" value="Acetyltransf_1"/>
    <property type="match status" value="1"/>
</dbReference>
<dbReference type="RefSeq" id="WP_344559270.1">
    <property type="nucleotide sequence ID" value="NZ_BAAANS010000108.1"/>
</dbReference>
<feature type="domain" description="N-acetyltransferase" evidence="4">
    <location>
        <begin position="4"/>
        <end position="170"/>
    </location>
</feature>
<evidence type="ECO:0000256" key="3">
    <source>
        <dbReference type="SAM" id="MobiDB-lite"/>
    </source>
</evidence>
<organism evidence="5 6">
    <name type="scientific">Kitasatospora saccharophila</name>
    <dbReference type="NCBI Taxonomy" id="407973"/>
    <lineage>
        <taxon>Bacteria</taxon>
        <taxon>Bacillati</taxon>
        <taxon>Actinomycetota</taxon>
        <taxon>Actinomycetes</taxon>
        <taxon>Kitasatosporales</taxon>
        <taxon>Streptomycetaceae</taxon>
        <taxon>Kitasatospora</taxon>
    </lineage>
</organism>
<dbReference type="InterPro" id="IPR050832">
    <property type="entry name" value="Bact_Acetyltransf"/>
</dbReference>
<evidence type="ECO:0000313" key="5">
    <source>
        <dbReference type="EMBL" id="GAA2125266.1"/>
    </source>
</evidence>
<dbReference type="SUPFAM" id="SSF55729">
    <property type="entry name" value="Acyl-CoA N-acyltransferases (Nat)"/>
    <property type="match status" value="1"/>
</dbReference>
<dbReference type="Gene3D" id="3.40.630.30">
    <property type="match status" value="1"/>
</dbReference>
<dbReference type="PANTHER" id="PTHR43877">
    <property type="entry name" value="AMINOALKYLPHOSPHONATE N-ACETYLTRANSFERASE-RELATED-RELATED"/>
    <property type="match status" value="1"/>
</dbReference>
<sequence length="283" mass="31492">MSAYQVRLATPDDVPTLMEMRTEAEQWLAEMGIDQWSDPDLGERAMQSWLKRIELGSIWVVLNGSGRIAATVSRGRADMDFWNETDDPHSAFYIYKLIVSRAEAGNHLGARILDWASVIAAAEGKAWLRLDVWRNNKGLQKYYEKNGFAHVRTEAPSHRLSGWLGQRQAGTVLHPECLLPAIQTPLPSDLNAELAAIQAEVDELAKRVTRLRSSFDATSTPATGVVRWAYDDVQENLVDLDRGMKAAVRSVDAAKTKAATLPDPSDLAWSSAPRRPIESWPAK</sequence>
<reference evidence="6" key="1">
    <citation type="journal article" date="2019" name="Int. J. Syst. Evol. Microbiol.">
        <title>The Global Catalogue of Microorganisms (GCM) 10K type strain sequencing project: providing services to taxonomists for standard genome sequencing and annotation.</title>
        <authorList>
            <consortium name="The Broad Institute Genomics Platform"/>
            <consortium name="The Broad Institute Genome Sequencing Center for Infectious Disease"/>
            <person name="Wu L."/>
            <person name="Ma J."/>
        </authorList>
    </citation>
    <scope>NUCLEOTIDE SEQUENCE [LARGE SCALE GENOMIC DNA]</scope>
    <source>
        <strain evidence="6">JCM 14559</strain>
    </source>
</reference>
<evidence type="ECO:0000256" key="1">
    <source>
        <dbReference type="ARBA" id="ARBA00022679"/>
    </source>
</evidence>
<protein>
    <recommendedName>
        <fullName evidence="4">N-acetyltransferase domain-containing protein</fullName>
    </recommendedName>
</protein>
<feature type="region of interest" description="Disordered" evidence="3">
    <location>
        <begin position="257"/>
        <end position="283"/>
    </location>
</feature>
<name>A0ABP5K3W1_9ACTN</name>
<proteinExistence type="predicted"/>
<keyword evidence="6" id="KW-1185">Reference proteome</keyword>
<dbReference type="EMBL" id="BAAANS010000108">
    <property type="protein sequence ID" value="GAA2125266.1"/>
    <property type="molecule type" value="Genomic_DNA"/>
</dbReference>
<dbReference type="InterPro" id="IPR000182">
    <property type="entry name" value="GNAT_dom"/>
</dbReference>
<dbReference type="Proteomes" id="UP001500897">
    <property type="component" value="Unassembled WGS sequence"/>
</dbReference>
<dbReference type="InterPro" id="IPR016181">
    <property type="entry name" value="Acyl_CoA_acyltransferase"/>
</dbReference>
<accession>A0ABP5K3W1</accession>
<keyword evidence="1" id="KW-0808">Transferase</keyword>
<evidence type="ECO:0000259" key="4">
    <source>
        <dbReference type="PROSITE" id="PS51186"/>
    </source>
</evidence>
<dbReference type="PROSITE" id="PS51186">
    <property type="entry name" value="GNAT"/>
    <property type="match status" value="1"/>
</dbReference>